<keyword evidence="8" id="KW-1185">Reference proteome</keyword>
<sequence length="262" mass="28925">MPQISRFSLRYNRSCSATIVALASVLVWGSASAQTASTDASTWTLGGGVSVIKKGYRDIDRDVLPLPLISYESKWISASVPTLDVKLNSNENLSMRLRARYAGDGYDTDDSPFLAGMDDRKGSIWIGGAVIWRPQFANLSAEVLHDVSGYSKGVRAKLQVNRRFAFGTFGVTPRLGVEWVDSKYVDYYYGVKTSEVRAGRGFYQGNSTANIEAGVRLDYSIARRHTVFFDVRSSRFGSAIKDSPLVDQSSETGVSLGYIYRF</sequence>
<keyword evidence="4" id="KW-0472">Membrane</keyword>
<keyword evidence="3 6" id="KW-0732">Signal</keyword>
<gene>
    <name evidence="7" type="ORF">V8G57_02200</name>
</gene>
<evidence type="ECO:0000256" key="4">
    <source>
        <dbReference type="ARBA" id="ARBA00023136"/>
    </source>
</evidence>
<organism evidence="7 8">
    <name type="scientific">Collimonas rhizosphaerae</name>
    <dbReference type="NCBI Taxonomy" id="3126357"/>
    <lineage>
        <taxon>Bacteria</taxon>
        <taxon>Pseudomonadati</taxon>
        <taxon>Pseudomonadota</taxon>
        <taxon>Betaproteobacteria</taxon>
        <taxon>Burkholderiales</taxon>
        <taxon>Oxalobacteraceae</taxon>
        <taxon>Collimonas</taxon>
    </lineage>
</organism>
<dbReference type="PANTHER" id="PTHR38776">
    <property type="entry name" value="MLTA-INTERACTING PROTEIN-RELATED"/>
    <property type="match status" value="1"/>
</dbReference>
<comment type="similarity">
    <text evidence="2">Belongs to the MipA/OmpV family.</text>
</comment>
<dbReference type="Proteomes" id="UP001495910">
    <property type="component" value="Unassembled WGS sequence"/>
</dbReference>
<evidence type="ECO:0000313" key="7">
    <source>
        <dbReference type="EMBL" id="MEM4986190.1"/>
    </source>
</evidence>
<protein>
    <submittedName>
        <fullName evidence="7">MipA/OmpV family protein</fullName>
    </submittedName>
</protein>
<dbReference type="Pfam" id="PF06629">
    <property type="entry name" value="MipA"/>
    <property type="match status" value="1"/>
</dbReference>
<comment type="caution">
    <text evidence="7">The sequence shown here is derived from an EMBL/GenBank/DDBJ whole genome shotgun (WGS) entry which is preliminary data.</text>
</comment>
<evidence type="ECO:0000256" key="3">
    <source>
        <dbReference type="ARBA" id="ARBA00022729"/>
    </source>
</evidence>
<feature type="signal peptide" evidence="6">
    <location>
        <begin position="1"/>
        <end position="33"/>
    </location>
</feature>
<dbReference type="PANTHER" id="PTHR38776:SF1">
    <property type="entry name" value="MLTA-INTERACTING PROTEIN-RELATED"/>
    <property type="match status" value="1"/>
</dbReference>
<evidence type="ECO:0000256" key="5">
    <source>
        <dbReference type="ARBA" id="ARBA00023237"/>
    </source>
</evidence>
<proteinExistence type="inferred from homology"/>
<dbReference type="InterPro" id="IPR010583">
    <property type="entry name" value="MipA"/>
</dbReference>
<feature type="chain" id="PRO_5046120601" evidence="6">
    <location>
        <begin position="34"/>
        <end position="262"/>
    </location>
</feature>
<keyword evidence="5" id="KW-0998">Cell outer membrane</keyword>
<accession>A0ABU9PQA7</accession>
<evidence type="ECO:0000256" key="2">
    <source>
        <dbReference type="ARBA" id="ARBA00005722"/>
    </source>
</evidence>
<evidence type="ECO:0000256" key="6">
    <source>
        <dbReference type="SAM" id="SignalP"/>
    </source>
</evidence>
<name>A0ABU9PQA7_9BURK</name>
<comment type="subcellular location">
    <subcellularLocation>
        <location evidence="1">Cell outer membrane</location>
    </subcellularLocation>
</comment>
<evidence type="ECO:0000313" key="8">
    <source>
        <dbReference type="Proteomes" id="UP001495910"/>
    </source>
</evidence>
<evidence type="ECO:0000256" key="1">
    <source>
        <dbReference type="ARBA" id="ARBA00004442"/>
    </source>
</evidence>
<reference evidence="7 8" key="1">
    <citation type="submission" date="2024-02" db="EMBL/GenBank/DDBJ databases">
        <title>Draft genome sequence of Collimonas sp. strain H4R21, an effective mineral-weathering bacterial strain isolated from the beech rhizosphere.</title>
        <authorList>
            <person name="Morin E."/>
            <person name="Uroz S."/>
            <person name="Leveau J.H.J."/>
            <person name="Kumar R."/>
            <person name="Rey M.W."/>
            <person name="Pham J."/>
        </authorList>
    </citation>
    <scope>NUCLEOTIDE SEQUENCE [LARGE SCALE GENOMIC DNA]</scope>
    <source>
        <strain evidence="7 8">H4R21</strain>
    </source>
</reference>
<dbReference type="EMBL" id="JBANDC010000001">
    <property type="protein sequence ID" value="MEM4986190.1"/>
    <property type="molecule type" value="Genomic_DNA"/>
</dbReference>
<dbReference type="RefSeq" id="WP_342827997.1">
    <property type="nucleotide sequence ID" value="NZ_JBANDC010000001.1"/>
</dbReference>